<feature type="region of interest" description="Disordered" evidence="1">
    <location>
        <begin position="67"/>
        <end position="96"/>
    </location>
</feature>
<comment type="caution">
    <text evidence="2">The sequence shown here is derived from an EMBL/GenBank/DDBJ whole genome shotgun (WGS) entry which is preliminary data.</text>
</comment>
<gene>
    <name evidence="2" type="ORF">CBM2594_A10104</name>
</gene>
<organism evidence="2">
    <name type="scientific">Cupriavidus taiwanensis</name>
    <dbReference type="NCBI Taxonomy" id="164546"/>
    <lineage>
        <taxon>Bacteria</taxon>
        <taxon>Pseudomonadati</taxon>
        <taxon>Pseudomonadota</taxon>
        <taxon>Betaproteobacteria</taxon>
        <taxon>Burkholderiales</taxon>
        <taxon>Burkholderiaceae</taxon>
        <taxon>Cupriavidus</taxon>
    </lineage>
</organism>
<accession>A0A7Z7NJB5</accession>
<feature type="compositionally biased region" description="Basic residues" evidence="1">
    <location>
        <begin position="87"/>
        <end position="96"/>
    </location>
</feature>
<name>A0A7Z7NJB5_9BURK</name>
<evidence type="ECO:0000256" key="1">
    <source>
        <dbReference type="SAM" id="MobiDB-lite"/>
    </source>
</evidence>
<reference evidence="2" key="1">
    <citation type="submission" date="2018-01" db="EMBL/GenBank/DDBJ databases">
        <authorList>
            <person name="Clerissi C."/>
        </authorList>
    </citation>
    <scope>NUCLEOTIDE SEQUENCE [LARGE SCALE GENOMIC DNA]</scope>
    <source>
        <strain evidence="2">Cupriavidus taiwanensis STM 6021</strain>
    </source>
</reference>
<evidence type="ECO:0000313" key="2">
    <source>
        <dbReference type="EMBL" id="SPC06142.1"/>
    </source>
</evidence>
<dbReference type="AlphaFoldDB" id="A0A7Z7NJB5"/>
<dbReference type="Proteomes" id="UP000257139">
    <property type="component" value="Chromosome CBM2594_a"/>
</dbReference>
<protein>
    <submittedName>
        <fullName evidence="2">Uncharacterized protein</fullName>
    </submittedName>
</protein>
<proteinExistence type="predicted"/>
<dbReference type="EMBL" id="OGUU01000001">
    <property type="protein sequence ID" value="SPC06142.1"/>
    <property type="molecule type" value="Genomic_DNA"/>
</dbReference>
<sequence length="96" mass="11137">MRSLWVFLLVAQIYRRLVNARRDLLKTPMYGGLCFPIRCKWFAGISSRGERLTSRFPGTSYSPGIARMREKAPRPLGTDYRADSNKRSVRRPLRCS</sequence>